<evidence type="ECO:0000313" key="1">
    <source>
        <dbReference type="EMBL" id="KAG2214580.1"/>
    </source>
</evidence>
<feature type="non-terminal residue" evidence="1">
    <location>
        <position position="1"/>
    </location>
</feature>
<keyword evidence="2" id="KW-1185">Reference proteome</keyword>
<dbReference type="PANTHER" id="PTHR43881:SF1">
    <property type="entry name" value="GAMMA-GLUTAMYLTRANSPEPTIDASE (AFU_ORTHOLOGUE AFUA_4G13580)"/>
    <property type="match status" value="1"/>
</dbReference>
<protein>
    <submittedName>
        <fullName evidence="1">Uncharacterized protein</fullName>
    </submittedName>
</protein>
<gene>
    <name evidence="1" type="ORF">INT45_002547</name>
</gene>
<proteinExistence type="predicted"/>
<dbReference type="Proteomes" id="UP000646827">
    <property type="component" value="Unassembled WGS sequence"/>
</dbReference>
<sequence length="259" mass="28613">MYIEPGSTGPGGDASCLFYNSKKCIVRGINGTGRTPAALTTEYLHQHNLLEKETLPSFNIHTVTVPGAVAAWADTVKHFGSGKLDLGTLLQPAIVLAENGFPVCQIASYVWKQEEQMLKEVNDHKDNILVDGIRSPAEGEIMQLPKLAEKDIIKFKNHYYIRALRTIATEGKDGFYKGRIADAIVDAVKTRGGLLTHQDLASHESEMVDPISFDYHEWTIWEMPPNSQGVTALMALGIIQALEEEHGLDFTKLKHNSAE</sequence>
<dbReference type="AlphaFoldDB" id="A0A8H7VBR1"/>
<dbReference type="EMBL" id="JAEPRB010000606">
    <property type="protein sequence ID" value="KAG2214580.1"/>
    <property type="molecule type" value="Genomic_DNA"/>
</dbReference>
<dbReference type="Gene3D" id="1.10.246.230">
    <property type="match status" value="1"/>
</dbReference>
<organism evidence="1 2">
    <name type="scientific">Circinella minor</name>
    <dbReference type="NCBI Taxonomy" id="1195481"/>
    <lineage>
        <taxon>Eukaryota</taxon>
        <taxon>Fungi</taxon>
        <taxon>Fungi incertae sedis</taxon>
        <taxon>Mucoromycota</taxon>
        <taxon>Mucoromycotina</taxon>
        <taxon>Mucoromycetes</taxon>
        <taxon>Mucorales</taxon>
        <taxon>Lichtheimiaceae</taxon>
        <taxon>Circinella</taxon>
    </lineage>
</organism>
<dbReference type="PRINTS" id="PR01210">
    <property type="entry name" value="GGTRANSPTASE"/>
</dbReference>
<reference evidence="1 2" key="1">
    <citation type="submission" date="2020-12" db="EMBL/GenBank/DDBJ databases">
        <title>Metabolic potential, ecology and presence of endohyphal bacteria is reflected in genomic diversity of Mucoromycotina.</title>
        <authorList>
            <person name="Muszewska A."/>
            <person name="Okrasinska A."/>
            <person name="Steczkiewicz K."/>
            <person name="Drgas O."/>
            <person name="Orlowska M."/>
            <person name="Perlinska-Lenart U."/>
            <person name="Aleksandrzak-Piekarczyk T."/>
            <person name="Szatraj K."/>
            <person name="Zielenkiewicz U."/>
            <person name="Pilsyk S."/>
            <person name="Malc E."/>
            <person name="Mieczkowski P."/>
            <person name="Kruszewska J.S."/>
            <person name="Biernat P."/>
            <person name="Pawlowska J."/>
        </authorList>
    </citation>
    <scope>NUCLEOTIDE SEQUENCE [LARGE SCALE GENOMIC DNA]</scope>
    <source>
        <strain evidence="1 2">CBS 142.35</strain>
    </source>
</reference>
<evidence type="ECO:0000313" key="2">
    <source>
        <dbReference type="Proteomes" id="UP000646827"/>
    </source>
</evidence>
<dbReference type="PANTHER" id="PTHR43881">
    <property type="entry name" value="GAMMA-GLUTAMYLTRANSPEPTIDASE (AFU_ORTHOLOGUE AFUA_4G13580)"/>
    <property type="match status" value="1"/>
</dbReference>
<dbReference type="InterPro" id="IPR029055">
    <property type="entry name" value="Ntn_hydrolases_N"/>
</dbReference>
<accession>A0A8H7VBR1</accession>
<comment type="caution">
    <text evidence="1">The sequence shown here is derived from an EMBL/GenBank/DDBJ whole genome shotgun (WGS) entry which is preliminary data.</text>
</comment>
<dbReference type="OrthoDB" id="2015213at2759"/>
<name>A0A8H7VBR1_9FUNG</name>
<dbReference type="SUPFAM" id="SSF56235">
    <property type="entry name" value="N-terminal nucleophile aminohydrolases (Ntn hydrolases)"/>
    <property type="match status" value="1"/>
</dbReference>
<dbReference type="Pfam" id="PF01019">
    <property type="entry name" value="G_glu_transpept"/>
    <property type="match status" value="1"/>
</dbReference>
<dbReference type="InterPro" id="IPR052896">
    <property type="entry name" value="GGT-like_enzyme"/>
</dbReference>